<dbReference type="PANTHER" id="PTHR47480:SF6">
    <property type="entry name" value="EXPANSIN-LIKE EG45 DOMAIN-CONTAINING PROTEIN"/>
    <property type="match status" value="1"/>
</dbReference>
<name>A0AAV8GWK6_9POAL</name>
<dbReference type="SUPFAM" id="SSF50685">
    <property type="entry name" value="Barwin-like endoglucanases"/>
    <property type="match status" value="1"/>
</dbReference>
<evidence type="ECO:0000259" key="2">
    <source>
        <dbReference type="PROSITE" id="PS50842"/>
    </source>
</evidence>
<dbReference type="Gene3D" id="2.40.40.10">
    <property type="entry name" value="RlpA-like domain"/>
    <property type="match status" value="1"/>
</dbReference>
<dbReference type="PROSITE" id="PS50842">
    <property type="entry name" value="EXPANSIN_EG45"/>
    <property type="match status" value="1"/>
</dbReference>
<dbReference type="Proteomes" id="UP001140206">
    <property type="component" value="Chromosome 1"/>
</dbReference>
<accession>A0AAV8GWK6</accession>
<dbReference type="InterPro" id="IPR009009">
    <property type="entry name" value="RlpA-like_DPBB"/>
</dbReference>
<dbReference type="CDD" id="cd22269">
    <property type="entry name" value="DPBB_EG45-like"/>
    <property type="match status" value="1"/>
</dbReference>
<feature type="domain" description="Expansin-like EG45" evidence="2">
    <location>
        <begin position="38"/>
        <end position="134"/>
    </location>
</feature>
<proteinExistence type="predicted"/>
<organism evidence="3 4">
    <name type="scientific">Rhynchospora pubera</name>
    <dbReference type="NCBI Taxonomy" id="906938"/>
    <lineage>
        <taxon>Eukaryota</taxon>
        <taxon>Viridiplantae</taxon>
        <taxon>Streptophyta</taxon>
        <taxon>Embryophyta</taxon>
        <taxon>Tracheophyta</taxon>
        <taxon>Spermatophyta</taxon>
        <taxon>Magnoliopsida</taxon>
        <taxon>Liliopsida</taxon>
        <taxon>Poales</taxon>
        <taxon>Cyperaceae</taxon>
        <taxon>Cyperoideae</taxon>
        <taxon>Rhynchosporeae</taxon>
        <taxon>Rhynchospora</taxon>
    </lineage>
</organism>
<sequence length="134" mass="14616">MRFMAILAVISLLVLLKETRLVQGDIATAAFYGPPYLPTQCNGNSQDQFPPNNLFASVSDALWDNGASCGRKYIVRCLSGTGDKPCKQGNIVVQVVDKCPQNPCRATLLLSRDAFNALSRSPTSKLNIEYAQYA</sequence>
<keyword evidence="4" id="KW-1185">Reference proteome</keyword>
<gene>
    <name evidence="3" type="ORF">LUZ62_021331</name>
</gene>
<dbReference type="InterPro" id="IPR007112">
    <property type="entry name" value="Expansin/allergen_DPBB_dom"/>
</dbReference>
<evidence type="ECO:0000313" key="4">
    <source>
        <dbReference type="Proteomes" id="UP001140206"/>
    </source>
</evidence>
<dbReference type="Pfam" id="PF03330">
    <property type="entry name" value="DPBB_1"/>
    <property type="match status" value="1"/>
</dbReference>
<dbReference type="EMBL" id="JAMFTS010000001">
    <property type="protein sequence ID" value="KAJ4808765.1"/>
    <property type="molecule type" value="Genomic_DNA"/>
</dbReference>
<reference evidence="3" key="1">
    <citation type="submission" date="2022-08" db="EMBL/GenBank/DDBJ databases">
        <authorList>
            <person name="Marques A."/>
        </authorList>
    </citation>
    <scope>NUCLEOTIDE SEQUENCE</scope>
    <source>
        <strain evidence="3">RhyPub2mFocal</strain>
        <tissue evidence="3">Leaves</tissue>
    </source>
</reference>
<feature type="chain" id="PRO_5043821235" evidence="1">
    <location>
        <begin position="25"/>
        <end position="134"/>
    </location>
</feature>
<feature type="signal peptide" evidence="1">
    <location>
        <begin position="1"/>
        <end position="24"/>
    </location>
</feature>
<evidence type="ECO:0000256" key="1">
    <source>
        <dbReference type="SAM" id="SignalP"/>
    </source>
</evidence>
<comment type="caution">
    <text evidence="3">The sequence shown here is derived from an EMBL/GenBank/DDBJ whole genome shotgun (WGS) entry which is preliminary data.</text>
</comment>
<dbReference type="InterPro" id="IPR036908">
    <property type="entry name" value="RlpA-like_sf"/>
</dbReference>
<dbReference type="PANTHER" id="PTHR47480">
    <property type="entry name" value="EG45-LIKE DOMAIN CONTAINING PROTEIN"/>
    <property type="match status" value="1"/>
</dbReference>
<evidence type="ECO:0000313" key="3">
    <source>
        <dbReference type="EMBL" id="KAJ4808765.1"/>
    </source>
</evidence>
<keyword evidence="1" id="KW-0732">Signal</keyword>
<protein>
    <submittedName>
        <fullName evidence="3">EG45-like domain containing protein</fullName>
    </submittedName>
</protein>
<dbReference type="AlphaFoldDB" id="A0AAV8GWK6"/>